<organism evidence="2 3">
    <name type="scientific">Penicillium chrysogenum</name>
    <name type="common">Penicillium notatum</name>
    <dbReference type="NCBI Taxonomy" id="5076"/>
    <lineage>
        <taxon>Eukaryota</taxon>
        <taxon>Fungi</taxon>
        <taxon>Dikarya</taxon>
        <taxon>Ascomycota</taxon>
        <taxon>Pezizomycotina</taxon>
        <taxon>Eurotiomycetes</taxon>
        <taxon>Eurotiomycetidae</taxon>
        <taxon>Eurotiales</taxon>
        <taxon>Aspergillaceae</taxon>
        <taxon>Penicillium</taxon>
        <taxon>Penicillium chrysogenum species complex</taxon>
    </lineage>
</organism>
<dbReference type="EMBL" id="JAPVEB010000011">
    <property type="protein sequence ID" value="KAJ5254637.1"/>
    <property type="molecule type" value="Genomic_DNA"/>
</dbReference>
<feature type="transmembrane region" description="Helical" evidence="1">
    <location>
        <begin position="6"/>
        <end position="24"/>
    </location>
</feature>
<sequence>MPRSLPLDLFLFILSTCCITVLDIPGFINRTAFFGRETKLSKVDMINCFYFLFEICTALMVGYSDFLDGDHMLAACFHDSSIGLVRCVHQ</sequence>
<keyword evidence="1" id="KW-0472">Membrane</keyword>
<gene>
    <name evidence="2" type="ORF">N7505_011846</name>
</gene>
<evidence type="ECO:0000313" key="2">
    <source>
        <dbReference type="EMBL" id="KAJ5254637.1"/>
    </source>
</evidence>
<protein>
    <submittedName>
        <fullName evidence="2">Uncharacterized protein</fullName>
    </submittedName>
</protein>
<keyword evidence="1" id="KW-1133">Transmembrane helix</keyword>
<evidence type="ECO:0000313" key="3">
    <source>
        <dbReference type="Proteomes" id="UP001220256"/>
    </source>
</evidence>
<feature type="transmembrane region" description="Helical" evidence="1">
    <location>
        <begin position="45"/>
        <end position="63"/>
    </location>
</feature>
<keyword evidence="3" id="KW-1185">Reference proteome</keyword>
<name>A0ABQ8W323_PENCH</name>
<proteinExistence type="predicted"/>
<keyword evidence="1" id="KW-0812">Transmembrane</keyword>
<comment type="caution">
    <text evidence="2">The sequence shown here is derived from an EMBL/GenBank/DDBJ whole genome shotgun (WGS) entry which is preliminary data.</text>
</comment>
<dbReference type="Proteomes" id="UP001220256">
    <property type="component" value="Unassembled WGS sequence"/>
</dbReference>
<evidence type="ECO:0000256" key="1">
    <source>
        <dbReference type="SAM" id="Phobius"/>
    </source>
</evidence>
<reference evidence="2 3" key="1">
    <citation type="journal article" date="2023" name="IMA Fungus">
        <title>Comparative genomic study of the Penicillium genus elucidates a diverse pangenome and 15 lateral gene transfer events.</title>
        <authorList>
            <person name="Petersen C."/>
            <person name="Sorensen T."/>
            <person name="Nielsen M.R."/>
            <person name="Sondergaard T.E."/>
            <person name="Sorensen J.L."/>
            <person name="Fitzpatrick D.A."/>
            <person name="Frisvad J.C."/>
            <person name="Nielsen K.L."/>
        </authorList>
    </citation>
    <scope>NUCLEOTIDE SEQUENCE [LARGE SCALE GENOMIC DNA]</scope>
    <source>
        <strain evidence="2 3">IBT 3361</strain>
    </source>
</reference>
<accession>A0ABQ8W323</accession>